<protein>
    <submittedName>
        <fullName evidence="5">Methionyl-tRNA synthetase</fullName>
    </submittedName>
</protein>
<sequence>MKLSISNDFQDLHFALSIFDPNLQIVSCEEGISLETNENYEGLDSVFQKLIEFYNLNKSLKDFKRIRKTQEVEPIDQSPFTLISFYYQYKKLLITSNLKQINFLKEVSDLFNLNYLFFYLLNIQVGLVKEVEEVEGSDKLFLEQVDFGNTLQIVSGVKQLISKDEFVNHKFLFITNIKPSKVKGISSNGMILCGKEGDKIIPIKVKDDIPIGTRLLLEKGNNLNENLINVIDLKKSFFKNLFDKLEIKNGFIEFEGIKGVLKGEVYESELKNGQIS</sequence>
<dbReference type="GO" id="GO:0004812">
    <property type="term" value="F:aminoacyl-tRNA ligase activity"/>
    <property type="evidence" value="ECO:0007669"/>
    <property type="project" value="UniProtKB-KW"/>
</dbReference>
<dbReference type="PANTHER" id="PTHR11586:SF37">
    <property type="entry name" value="TRNA-BINDING DOMAIN-CONTAINING PROTEIN"/>
    <property type="match status" value="1"/>
</dbReference>
<dbReference type="EMBL" id="KB908914">
    <property type="protein sequence ID" value="EOB15349.1"/>
    <property type="molecule type" value="Genomic_DNA"/>
</dbReference>
<dbReference type="VEuPathDB" id="MicrosporidiaDB:NBO_6g0099"/>
<keyword evidence="1 3" id="KW-0820">tRNA-binding</keyword>
<evidence type="ECO:0000313" key="6">
    <source>
        <dbReference type="Proteomes" id="UP000016927"/>
    </source>
</evidence>
<dbReference type="Proteomes" id="UP000016927">
    <property type="component" value="Unassembled WGS sequence"/>
</dbReference>
<name>R0MBM6_NOSB1</name>
<evidence type="ECO:0000259" key="4">
    <source>
        <dbReference type="PROSITE" id="PS50886"/>
    </source>
</evidence>
<accession>R0MBM6</accession>
<evidence type="ECO:0000256" key="1">
    <source>
        <dbReference type="ARBA" id="ARBA00022555"/>
    </source>
</evidence>
<dbReference type="STRING" id="578461.R0MBM6"/>
<evidence type="ECO:0000256" key="2">
    <source>
        <dbReference type="ARBA" id="ARBA00022884"/>
    </source>
</evidence>
<dbReference type="SUPFAM" id="SSF50249">
    <property type="entry name" value="Nucleic acid-binding proteins"/>
    <property type="match status" value="1"/>
</dbReference>
<gene>
    <name evidence="5" type="primary">SYM</name>
    <name evidence="5" type="ORF">NBO_6g0099</name>
</gene>
<keyword evidence="5" id="KW-0436">Ligase</keyword>
<dbReference type="OrthoDB" id="19141at2759"/>
<dbReference type="HOGENOM" id="CLU_062267_0_0_1"/>
<dbReference type="GO" id="GO:0000049">
    <property type="term" value="F:tRNA binding"/>
    <property type="evidence" value="ECO:0007669"/>
    <property type="project" value="UniProtKB-UniRule"/>
</dbReference>
<organism evidence="5 6">
    <name type="scientific">Nosema bombycis (strain CQ1 / CVCC 102059)</name>
    <name type="common">Microsporidian parasite</name>
    <name type="synonym">Pebrine of silkworm</name>
    <dbReference type="NCBI Taxonomy" id="578461"/>
    <lineage>
        <taxon>Eukaryota</taxon>
        <taxon>Fungi</taxon>
        <taxon>Fungi incertae sedis</taxon>
        <taxon>Microsporidia</taxon>
        <taxon>Nosematidae</taxon>
        <taxon>Nosema</taxon>
    </lineage>
</organism>
<dbReference type="PANTHER" id="PTHR11586">
    <property type="entry name" value="TRNA-AMINOACYLATION COFACTOR ARC1 FAMILY MEMBER"/>
    <property type="match status" value="1"/>
</dbReference>
<keyword evidence="6" id="KW-1185">Reference proteome</keyword>
<dbReference type="InterPro" id="IPR051270">
    <property type="entry name" value="Tyrosine-tRNA_ligase_regulator"/>
</dbReference>
<dbReference type="PROSITE" id="PS50886">
    <property type="entry name" value="TRBD"/>
    <property type="match status" value="1"/>
</dbReference>
<evidence type="ECO:0000313" key="5">
    <source>
        <dbReference type="EMBL" id="EOB15349.1"/>
    </source>
</evidence>
<keyword evidence="2 3" id="KW-0694">RNA-binding</keyword>
<dbReference type="OMA" id="NISDGPM"/>
<proteinExistence type="predicted"/>
<dbReference type="Gene3D" id="2.40.50.140">
    <property type="entry name" value="Nucleic acid-binding proteins"/>
    <property type="match status" value="1"/>
</dbReference>
<dbReference type="AlphaFoldDB" id="R0MBM6"/>
<reference evidence="5 6" key="1">
    <citation type="journal article" date="2013" name="BMC Genomics">
        <title>Comparative genomics of parasitic silkworm microsporidia reveal an association between genome expansion and host adaptation.</title>
        <authorList>
            <person name="Pan G."/>
            <person name="Xu J."/>
            <person name="Li T."/>
            <person name="Xia Q."/>
            <person name="Liu S.L."/>
            <person name="Zhang G."/>
            <person name="Li S."/>
            <person name="Li C."/>
            <person name="Liu H."/>
            <person name="Yang L."/>
            <person name="Liu T."/>
            <person name="Zhang X."/>
            <person name="Wu Z."/>
            <person name="Fan W."/>
            <person name="Dang X."/>
            <person name="Xiang H."/>
            <person name="Tao M."/>
            <person name="Li Y."/>
            <person name="Hu J."/>
            <person name="Li Z."/>
            <person name="Lin L."/>
            <person name="Luo J."/>
            <person name="Geng L."/>
            <person name="Wang L."/>
            <person name="Long M."/>
            <person name="Wan Y."/>
            <person name="He N."/>
            <person name="Zhang Z."/>
            <person name="Lu C."/>
            <person name="Keeling P.J."/>
            <person name="Wang J."/>
            <person name="Xiang Z."/>
            <person name="Zhou Z."/>
        </authorList>
    </citation>
    <scope>NUCLEOTIDE SEQUENCE [LARGE SCALE GENOMIC DNA]</scope>
    <source>
        <strain evidence="6">CQ1 / CVCC 102059</strain>
    </source>
</reference>
<keyword evidence="5" id="KW-0030">Aminoacyl-tRNA synthetase</keyword>
<dbReference type="Pfam" id="PF01588">
    <property type="entry name" value="tRNA_bind"/>
    <property type="match status" value="1"/>
</dbReference>
<dbReference type="CDD" id="cd02153">
    <property type="entry name" value="tRNA_bindingDomain"/>
    <property type="match status" value="1"/>
</dbReference>
<dbReference type="InterPro" id="IPR012340">
    <property type="entry name" value="NA-bd_OB-fold"/>
</dbReference>
<dbReference type="InterPro" id="IPR002547">
    <property type="entry name" value="tRNA-bd_dom"/>
</dbReference>
<feature type="domain" description="TRNA-binding" evidence="4">
    <location>
        <begin position="117"/>
        <end position="216"/>
    </location>
</feature>
<evidence type="ECO:0000256" key="3">
    <source>
        <dbReference type="PROSITE-ProRule" id="PRU00209"/>
    </source>
</evidence>